<organism evidence="2">
    <name type="scientific">marine sediment metagenome</name>
    <dbReference type="NCBI Taxonomy" id="412755"/>
    <lineage>
        <taxon>unclassified sequences</taxon>
        <taxon>metagenomes</taxon>
        <taxon>ecological metagenomes</taxon>
    </lineage>
</organism>
<accession>A0A0F9DBA5</accession>
<proteinExistence type="predicted"/>
<gene>
    <name evidence="2" type="ORF">LCGC14_2566920</name>
</gene>
<evidence type="ECO:0000313" key="2">
    <source>
        <dbReference type="EMBL" id="KKL09333.1"/>
    </source>
</evidence>
<dbReference type="InterPro" id="IPR038717">
    <property type="entry name" value="Tc1-like_DDE_dom"/>
</dbReference>
<protein>
    <recommendedName>
        <fullName evidence="1">Tc1-like transposase DDE domain-containing protein</fullName>
    </recommendedName>
</protein>
<feature type="domain" description="Tc1-like transposase DDE" evidence="1">
    <location>
        <begin position="17"/>
        <end position="158"/>
    </location>
</feature>
<dbReference type="EMBL" id="LAZR01042526">
    <property type="protein sequence ID" value="KKL09333.1"/>
    <property type="molecule type" value="Genomic_DNA"/>
</dbReference>
<reference evidence="2" key="1">
    <citation type="journal article" date="2015" name="Nature">
        <title>Complex archaea that bridge the gap between prokaryotes and eukaryotes.</title>
        <authorList>
            <person name="Spang A."/>
            <person name="Saw J.H."/>
            <person name="Jorgensen S.L."/>
            <person name="Zaremba-Niedzwiedzka K."/>
            <person name="Martijn J."/>
            <person name="Lind A.E."/>
            <person name="van Eijk R."/>
            <person name="Schleper C."/>
            <person name="Guy L."/>
            <person name="Ettema T.J."/>
        </authorList>
    </citation>
    <scope>NUCLEOTIDE SEQUENCE</scope>
</reference>
<sequence length="158" mass="17963">MEQLLWLYAQPYDPLHPVVCFDERPCFLIGEAVEPLPLQAGQVAKEHYAYTKHGSCALLAAVEPLTGKRLAAVYPRRTQKEYALFCQAMGARWPEAKTIRLVQDNLNTHNASAFYQYLPAEEAFALAQKFEFVYTSKSASWLNMIEIEFSAIARQCLN</sequence>
<dbReference type="AlphaFoldDB" id="A0A0F9DBA5"/>
<comment type="caution">
    <text evidence="2">The sequence shown here is derived from an EMBL/GenBank/DDBJ whole genome shotgun (WGS) entry which is preliminary data.</text>
</comment>
<name>A0A0F9DBA5_9ZZZZ</name>
<evidence type="ECO:0000259" key="1">
    <source>
        <dbReference type="Pfam" id="PF13358"/>
    </source>
</evidence>
<feature type="non-terminal residue" evidence="2">
    <location>
        <position position="158"/>
    </location>
</feature>
<dbReference type="Pfam" id="PF13358">
    <property type="entry name" value="DDE_3"/>
    <property type="match status" value="1"/>
</dbReference>